<evidence type="ECO:0000256" key="1">
    <source>
        <dbReference type="SAM" id="MobiDB-lite"/>
    </source>
</evidence>
<feature type="chain" id="PRO_5001728790" evidence="2">
    <location>
        <begin position="19"/>
        <end position="119"/>
    </location>
</feature>
<feature type="signal peptide" evidence="2">
    <location>
        <begin position="1"/>
        <end position="18"/>
    </location>
</feature>
<dbReference type="AlphaFoldDB" id="A0A077ZJF9"/>
<evidence type="ECO:0000313" key="3">
    <source>
        <dbReference type="EMBL" id="CDW60546.1"/>
    </source>
</evidence>
<feature type="compositionally biased region" description="Low complexity" evidence="1">
    <location>
        <begin position="67"/>
        <end position="79"/>
    </location>
</feature>
<accession>A0A077ZJF9</accession>
<reference evidence="3" key="1">
    <citation type="submission" date="2014-01" db="EMBL/GenBank/DDBJ databases">
        <authorList>
            <person name="Aslett M."/>
        </authorList>
    </citation>
    <scope>NUCLEOTIDE SEQUENCE</scope>
</reference>
<evidence type="ECO:0000313" key="4">
    <source>
        <dbReference type="Proteomes" id="UP000030665"/>
    </source>
</evidence>
<gene>
    <name evidence="3" type="ORF">TTRE_0000893301</name>
</gene>
<feature type="compositionally biased region" description="Low complexity" evidence="1">
    <location>
        <begin position="43"/>
        <end position="56"/>
    </location>
</feature>
<feature type="compositionally biased region" description="Basic residues" evidence="1">
    <location>
        <begin position="101"/>
        <end position="119"/>
    </location>
</feature>
<feature type="region of interest" description="Disordered" evidence="1">
    <location>
        <begin position="100"/>
        <end position="119"/>
    </location>
</feature>
<sequence>MLLTYIFLLGFFISTAVCEEESQALQSNEQGQGDGDTVEESAHTTTVATTTAATNTRAKRSAPPQQPTKGGAKTKGPGLKAAGFAKKLAAKVKKGGTQALKKTKAAAKTVSKKVAKKKK</sequence>
<name>A0A077ZJF9_TRITR</name>
<keyword evidence="4" id="KW-1185">Reference proteome</keyword>
<keyword evidence="2" id="KW-0732">Signal</keyword>
<feature type="region of interest" description="Disordered" evidence="1">
    <location>
        <begin position="23"/>
        <end position="79"/>
    </location>
</feature>
<dbReference type="Proteomes" id="UP000030665">
    <property type="component" value="Unassembled WGS sequence"/>
</dbReference>
<evidence type="ECO:0000256" key="2">
    <source>
        <dbReference type="SAM" id="SignalP"/>
    </source>
</evidence>
<organism evidence="3 4">
    <name type="scientific">Trichuris trichiura</name>
    <name type="common">Whipworm</name>
    <name type="synonym">Trichocephalus trichiurus</name>
    <dbReference type="NCBI Taxonomy" id="36087"/>
    <lineage>
        <taxon>Eukaryota</taxon>
        <taxon>Metazoa</taxon>
        <taxon>Ecdysozoa</taxon>
        <taxon>Nematoda</taxon>
        <taxon>Enoplea</taxon>
        <taxon>Dorylaimia</taxon>
        <taxon>Trichinellida</taxon>
        <taxon>Trichuridae</taxon>
        <taxon>Trichuris</taxon>
    </lineage>
</organism>
<dbReference type="EMBL" id="HG807185">
    <property type="protein sequence ID" value="CDW60546.1"/>
    <property type="molecule type" value="Genomic_DNA"/>
</dbReference>
<protein>
    <submittedName>
        <fullName evidence="3">Uncharacterized protein</fullName>
    </submittedName>
</protein>
<reference evidence="3" key="2">
    <citation type="submission" date="2014-03" db="EMBL/GenBank/DDBJ databases">
        <title>The whipworm genome and dual-species transcriptomics of an intimate host-pathogen interaction.</title>
        <authorList>
            <person name="Foth B.J."/>
            <person name="Tsai I.J."/>
            <person name="Reid A.J."/>
            <person name="Bancroft A.J."/>
            <person name="Nichol S."/>
            <person name="Tracey A."/>
            <person name="Holroyd N."/>
            <person name="Cotton J.A."/>
            <person name="Stanley E.J."/>
            <person name="Zarowiecki M."/>
            <person name="Liu J.Z."/>
            <person name="Huckvale T."/>
            <person name="Cooper P.J."/>
            <person name="Grencis R.K."/>
            <person name="Berriman M."/>
        </authorList>
    </citation>
    <scope>NUCLEOTIDE SEQUENCE [LARGE SCALE GENOMIC DNA]</scope>
</reference>
<proteinExistence type="predicted"/>